<dbReference type="InterPro" id="IPR036259">
    <property type="entry name" value="MFS_trans_sf"/>
</dbReference>
<name>A0A075UNN2_9PSEU</name>
<keyword evidence="5 6" id="KW-0472">Membrane</keyword>
<dbReference type="Gene3D" id="1.20.1720.10">
    <property type="entry name" value="Multidrug resistance protein D"/>
    <property type="match status" value="1"/>
</dbReference>
<feature type="domain" description="Major facilitator superfamily (MFS) profile" evidence="7">
    <location>
        <begin position="16"/>
        <end position="466"/>
    </location>
</feature>
<feature type="transmembrane region" description="Helical" evidence="6">
    <location>
        <begin position="202"/>
        <end position="220"/>
    </location>
</feature>
<evidence type="ECO:0000256" key="2">
    <source>
        <dbReference type="ARBA" id="ARBA00022448"/>
    </source>
</evidence>
<dbReference type="Pfam" id="PF07690">
    <property type="entry name" value="MFS_1"/>
    <property type="match status" value="1"/>
</dbReference>
<reference evidence="8 9" key="1">
    <citation type="journal article" date="2014" name="J. Biotechnol.">
        <title>Complete genome sequence of the actinobacterium Amycolatopsis japonica MG417-CF17(T) (=DSM 44213T) producing (S,S)-N,N'-ethylenediaminedisuccinic acid.</title>
        <authorList>
            <person name="Stegmann E."/>
            <person name="Albersmeier A."/>
            <person name="Spohn M."/>
            <person name="Gert H."/>
            <person name="Weber T."/>
            <person name="Wohlleben W."/>
            <person name="Kalinowski J."/>
            <person name="Ruckert C."/>
        </authorList>
    </citation>
    <scope>NUCLEOTIDE SEQUENCE [LARGE SCALE GENOMIC DNA]</scope>
    <source>
        <strain evidence="9">MG417-CF17 (DSM 44213)</strain>
    </source>
</reference>
<feature type="transmembrane region" description="Helical" evidence="6">
    <location>
        <begin position="232"/>
        <end position="249"/>
    </location>
</feature>
<evidence type="ECO:0000256" key="3">
    <source>
        <dbReference type="ARBA" id="ARBA00022692"/>
    </source>
</evidence>
<keyword evidence="2" id="KW-0813">Transport</keyword>
<dbReference type="HOGENOM" id="CLU_000960_28_3_11"/>
<dbReference type="PANTHER" id="PTHR42718:SF9">
    <property type="entry name" value="MAJOR FACILITATOR SUPERFAMILY MULTIDRUG TRANSPORTER MFSC"/>
    <property type="match status" value="1"/>
</dbReference>
<feature type="transmembrane region" description="Helical" evidence="6">
    <location>
        <begin position="105"/>
        <end position="124"/>
    </location>
</feature>
<dbReference type="eggNOG" id="COG2814">
    <property type="taxonomic scope" value="Bacteria"/>
</dbReference>
<keyword evidence="9" id="KW-1185">Reference proteome</keyword>
<feature type="transmembrane region" description="Helical" evidence="6">
    <location>
        <begin position="365"/>
        <end position="388"/>
    </location>
</feature>
<evidence type="ECO:0000256" key="1">
    <source>
        <dbReference type="ARBA" id="ARBA00004651"/>
    </source>
</evidence>
<evidence type="ECO:0000256" key="5">
    <source>
        <dbReference type="ARBA" id="ARBA00023136"/>
    </source>
</evidence>
<dbReference type="SUPFAM" id="SSF103473">
    <property type="entry name" value="MFS general substrate transporter"/>
    <property type="match status" value="1"/>
</dbReference>
<dbReference type="InterPro" id="IPR020846">
    <property type="entry name" value="MFS_dom"/>
</dbReference>
<feature type="transmembrane region" description="Helical" evidence="6">
    <location>
        <begin position="82"/>
        <end position="99"/>
    </location>
</feature>
<keyword evidence="3 6" id="KW-0812">Transmembrane</keyword>
<feature type="transmembrane region" description="Helical" evidence="6">
    <location>
        <begin position="269"/>
        <end position="289"/>
    </location>
</feature>
<dbReference type="PANTHER" id="PTHR42718">
    <property type="entry name" value="MAJOR FACILITATOR SUPERFAMILY MULTIDRUG TRANSPORTER MFSC"/>
    <property type="match status" value="1"/>
</dbReference>
<feature type="transmembrane region" description="Helical" evidence="6">
    <location>
        <begin position="438"/>
        <end position="461"/>
    </location>
</feature>
<dbReference type="GO" id="GO:0022857">
    <property type="term" value="F:transmembrane transporter activity"/>
    <property type="evidence" value="ECO:0007669"/>
    <property type="project" value="InterPro"/>
</dbReference>
<gene>
    <name evidence="8" type="ORF">AJAP_05530</name>
</gene>
<dbReference type="InterPro" id="IPR011701">
    <property type="entry name" value="MFS"/>
</dbReference>
<feature type="transmembrane region" description="Helical" evidence="6">
    <location>
        <begin position="52"/>
        <end position="70"/>
    </location>
</feature>
<keyword evidence="4 6" id="KW-1133">Transmembrane helix</keyword>
<feature type="transmembrane region" description="Helical" evidence="6">
    <location>
        <begin position="339"/>
        <end position="359"/>
    </location>
</feature>
<evidence type="ECO:0000259" key="7">
    <source>
        <dbReference type="PROSITE" id="PS50850"/>
    </source>
</evidence>
<evidence type="ECO:0000256" key="4">
    <source>
        <dbReference type="ARBA" id="ARBA00022989"/>
    </source>
</evidence>
<dbReference type="STRING" id="208439.AJAP_05530"/>
<proteinExistence type="predicted"/>
<evidence type="ECO:0000313" key="9">
    <source>
        <dbReference type="Proteomes" id="UP000028492"/>
    </source>
</evidence>
<feature type="transmembrane region" description="Helical" evidence="6">
    <location>
        <begin position="169"/>
        <end position="190"/>
    </location>
</feature>
<dbReference type="AlphaFoldDB" id="A0A075UNN2"/>
<dbReference type="GO" id="GO:0005886">
    <property type="term" value="C:plasma membrane"/>
    <property type="evidence" value="ECO:0007669"/>
    <property type="project" value="UniProtKB-SubCell"/>
</dbReference>
<dbReference type="PROSITE" id="PS50850">
    <property type="entry name" value="MFS"/>
    <property type="match status" value="1"/>
</dbReference>
<evidence type="ECO:0000313" key="8">
    <source>
        <dbReference type="EMBL" id="AIG74026.1"/>
    </source>
</evidence>
<feature type="transmembrane region" description="Helical" evidence="6">
    <location>
        <begin position="136"/>
        <end position="157"/>
    </location>
</feature>
<dbReference type="EMBL" id="CP008953">
    <property type="protein sequence ID" value="AIG74026.1"/>
    <property type="molecule type" value="Genomic_DNA"/>
</dbReference>
<dbReference type="RefSeq" id="WP_038508752.1">
    <property type="nucleotide sequence ID" value="NZ_CP008953.1"/>
</dbReference>
<accession>A0A075UNN2</accession>
<dbReference type="CDD" id="cd17504">
    <property type="entry name" value="MFS_MMR_MDR_like"/>
    <property type="match status" value="1"/>
</dbReference>
<dbReference type="Gene3D" id="1.20.1250.20">
    <property type="entry name" value="MFS general substrate transporter like domains"/>
    <property type="match status" value="1"/>
</dbReference>
<evidence type="ECO:0000256" key="6">
    <source>
        <dbReference type="SAM" id="Phobius"/>
    </source>
</evidence>
<feature type="transmembrane region" description="Helical" evidence="6">
    <location>
        <begin position="409"/>
        <end position="432"/>
    </location>
</feature>
<comment type="subcellular location">
    <subcellularLocation>
        <location evidence="1">Cell membrane</location>
        <topology evidence="1">Multi-pass membrane protein</topology>
    </subcellularLocation>
</comment>
<dbReference type="KEGG" id="aja:AJAP_05530"/>
<feature type="transmembrane region" description="Helical" evidence="6">
    <location>
        <begin position="301"/>
        <end position="327"/>
    </location>
</feature>
<organism evidence="8 9">
    <name type="scientific">Amycolatopsis japonica</name>
    <dbReference type="NCBI Taxonomy" id="208439"/>
    <lineage>
        <taxon>Bacteria</taxon>
        <taxon>Bacillati</taxon>
        <taxon>Actinomycetota</taxon>
        <taxon>Actinomycetes</taxon>
        <taxon>Pseudonocardiales</taxon>
        <taxon>Pseudonocardiaceae</taxon>
        <taxon>Amycolatopsis</taxon>
        <taxon>Amycolatopsis japonica group</taxon>
    </lineage>
</organism>
<protein>
    <submittedName>
        <fullName evidence="8">Conserved putative secreted protein</fullName>
    </submittedName>
</protein>
<dbReference type="Proteomes" id="UP000028492">
    <property type="component" value="Chromosome"/>
</dbReference>
<sequence>MRMVKPVGRAPSPRIFVVVLATCGLVASFMQTLVVPLIPAFPRLLDTTPSDASWVVTATLIAGAVVMPVSGRLGDLYGKRRLLLISLGFLVAGSVVSALTSSLALMVVGRGLQGCAMGAIPLGISIMRDELAPERVGAAISVMSSTLGVGGAIGLPVSALVAQNADWHVLFWASAGLGLICGLLILFVVPESPVKTPAPFDYLGALGLTVGLVCLLLPIVKGSEWGWGSGRTLAFGGSALVILLVWGAYQLRRRDPLVDLRVSARRPVLFTNLASIMIGFALYSMALSFPQLLQAPASTGYGLGLTMVQAGLCLAPNGLVMFMLSPVSARLIERYGPRTTLMVGATTIATGYVFATVLMDNAVELITASIIIGGGVGIAYAAMPALIMGSVPVTETASANGLNSLMRSVGTSTSSAVMASMLASLAITVGGVSVPSAAGFRLSFVVAAGAALLGLVLTAFVPKQRQPEPLVASVH</sequence>